<keyword evidence="7" id="KW-1185">Reference proteome</keyword>
<keyword evidence="4" id="KW-0804">Transcription</keyword>
<organism evidence="6 7">
    <name type="scientific">Azotobacter bryophylli</name>
    <dbReference type="NCBI Taxonomy" id="1986537"/>
    <lineage>
        <taxon>Bacteria</taxon>
        <taxon>Pseudomonadati</taxon>
        <taxon>Pseudomonadota</taxon>
        <taxon>Gammaproteobacteria</taxon>
        <taxon>Pseudomonadales</taxon>
        <taxon>Pseudomonadaceae</taxon>
        <taxon>Azotobacter</taxon>
    </lineage>
</organism>
<evidence type="ECO:0000259" key="5">
    <source>
        <dbReference type="PROSITE" id="PS50931"/>
    </source>
</evidence>
<gene>
    <name evidence="6" type="ORF">ACFOJE_10525</name>
</gene>
<dbReference type="PANTHER" id="PTHR30579">
    <property type="entry name" value="TRANSCRIPTIONAL REGULATOR"/>
    <property type="match status" value="1"/>
</dbReference>
<dbReference type="InterPro" id="IPR036388">
    <property type="entry name" value="WH-like_DNA-bd_sf"/>
</dbReference>
<evidence type="ECO:0000256" key="2">
    <source>
        <dbReference type="ARBA" id="ARBA00023015"/>
    </source>
</evidence>
<dbReference type="InterPro" id="IPR005119">
    <property type="entry name" value="LysR_subst-bd"/>
</dbReference>
<dbReference type="Gene3D" id="1.10.10.10">
    <property type="entry name" value="Winged helix-like DNA-binding domain superfamily/Winged helix DNA-binding domain"/>
    <property type="match status" value="1"/>
</dbReference>
<name>A0ABV7AU62_9GAMM</name>
<dbReference type="PROSITE" id="PS50931">
    <property type="entry name" value="HTH_LYSR"/>
    <property type="match status" value="1"/>
</dbReference>
<evidence type="ECO:0000256" key="4">
    <source>
        <dbReference type="ARBA" id="ARBA00023163"/>
    </source>
</evidence>
<dbReference type="PRINTS" id="PR00039">
    <property type="entry name" value="HTHLYSR"/>
</dbReference>
<dbReference type="InterPro" id="IPR036390">
    <property type="entry name" value="WH_DNA-bd_sf"/>
</dbReference>
<evidence type="ECO:0000256" key="3">
    <source>
        <dbReference type="ARBA" id="ARBA00023125"/>
    </source>
</evidence>
<keyword evidence="2" id="KW-0805">Transcription regulation</keyword>
<keyword evidence="3" id="KW-0238">DNA-binding</keyword>
<reference evidence="7" key="1">
    <citation type="journal article" date="2019" name="Int. J. Syst. Evol. Microbiol.">
        <title>The Global Catalogue of Microorganisms (GCM) 10K type strain sequencing project: providing services to taxonomists for standard genome sequencing and annotation.</title>
        <authorList>
            <consortium name="The Broad Institute Genomics Platform"/>
            <consortium name="The Broad Institute Genome Sequencing Center for Infectious Disease"/>
            <person name="Wu L."/>
            <person name="Ma J."/>
        </authorList>
    </citation>
    <scope>NUCLEOTIDE SEQUENCE [LARGE SCALE GENOMIC DNA]</scope>
    <source>
        <strain evidence="7">KCTC 62195</strain>
    </source>
</reference>
<evidence type="ECO:0000256" key="1">
    <source>
        <dbReference type="ARBA" id="ARBA00009437"/>
    </source>
</evidence>
<dbReference type="SUPFAM" id="SSF53850">
    <property type="entry name" value="Periplasmic binding protein-like II"/>
    <property type="match status" value="1"/>
</dbReference>
<dbReference type="Proteomes" id="UP001595457">
    <property type="component" value="Unassembled WGS sequence"/>
</dbReference>
<protein>
    <submittedName>
        <fullName evidence="6">LysR family transcriptional regulator</fullName>
    </submittedName>
</protein>
<dbReference type="InterPro" id="IPR050176">
    <property type="entry name" value="LTTR"/>
</dbReference>
<dbReference type="PANTHER" id="PTHR30579:SF8">
    <property type="entry name" value="HTH-TYPE TRANSCRIPTIONAL REGULATOR HDFR"/>
    <property type="match status" value="1"/>
</dbReference>
<sequence>MDIDLARTFLEIVRSGSFIATAERLHLTQTAVTARIQNLEGQLNCRLFVRNRAGARLTSDGEHFVAYASQLVQTWEAARRDLPLPEGFGDLLTLGAEVSLSSPLLLAWVQHLRQEIPSHAVRSEVGPGSLLQKQLDLGVLDAALVYQPEYWPGMQVELLLEEKLIQVEAKANPDPYIYVDWGPTFRQQHDAALPEHSRAALYFSLGPLALQYLLQNGGRGYFRRRVVQRHLDEGLLRRVDKAPEFTYPVYLVYSRTKESPALQQAIDILRQVAQTQTDWSQPWRYES</sequence>
<dbReference type="EMBL" id="JBHRSJ010000019">
    <property type="protein sequence ID" value="MFC2972643.1"/>
    <property type="molecule type" value="Genomic_DNA"/>
</dbReference>
<dbReference type="SUPFAM" id="SSF46785">
    <property type="entry name" value="Winged helix' DNA-binding domain"/>
    <property type="match status" value="1"/>
</dbReference>
<evidence type="ECO:0000313" key="6">
    <source>
        <dbReference type="EMBL" id="MFC2972643.1"/>
    </source>
</evidence>
<accession>A0ABV7AU62</accession>
<dbReference type="RefSeq" id="WP_377814293.1">
    <property type="nucleotide sequence ID" value="NZ_JBHRSJ010000019.1"/>
</dbReference>
<dbReference type="Pfam" id="PF00126">
    <property type="entry name" value="HTH_1"/>
    <property type="match status" value="1"/>
</dbReference>
<feature type="domain" description="HTH lysR-type" evidence="5">
    <location>
        <begin position="1"/>
        <end position="58"/>
    </location>
</feature>
<comment type="similarity">
    <text evidence="1">Belongs to the LysR transcriptional regulatory family.</text>
</comment>
<evidence type="ECO:0000313" key="7">
    <source>
        <dbReference type="Proteomes" id="UP001595457"/>
    </source>
</evidence>
<comment type="caution">
    <text evidence="6">The sequence shown here is derived from an EMBL/GenBank/DDBJ whole genome shotgun (WGS) entry which is preliminary data.</text>
</comment>
<dbReference type="Pfam" id="PF03466">
    <property type="entry name" value="LysR_substrate"/>
    <property type="match status" value="1"/>
</dbReference>
<proteinExistence type="inferred from homology"/>
<dbReference type="InterPro" id="IPR000847">
    <property type="entry name" value="LysR_HTH_N"/>
</dbReference>